<feature type="region of interest" description="Disordered" evidence="1">
    <location>
        <begin position="68"/>
        <end position="108"/>
    </location>
</feature>
<dbReference type="InterPro" id="IPR049886">
    <property type="entry name" value="CFI_box_CTERM_dom"/>
</dbReference>
<evidence type="ECO:0000256" key="1">
    <source>
        <dbReference type="SAM" id="MobiDB-lite"/>
    </source>
</evidence>
<protein>
    <submittedName>
        <fullName evidence="2">Uncharacterized protein</fullName>
    </submittedName>
</protein>
<evidence type="ECO:0000313" key="3">
    <source>
        <dbReference type="Proteomes" id="UP000523161"/>
    </source>
</evidence>
<keyword evidence="3" id="KW-1185">Reference proteome</keyword>
<proteinExistence type="predicted"/>
<feature type="compositionally biased region" description="Polar residues" evidence="1">
    <location>
        <begin position="68"/>
        <end position="78"/>
    </location>
</feature>
<comment type="caution">
    <text evidence="2">The sequence shown here is derived from an EMBL/GenBank/DDBJ whole genome shotgun (WGS) entry which is preliminary data.</text>
</comment>
<name>A0A7Y5ANV4_9GAMM</name>
<sequence>MAYVPLKNEKPGHQHHPSPAKATAQTFVDNRESTAATALLKAMMANSPQQQKLQKTAQLVASSAAQQRLNNTTQTSANKPEALQSMEGKESLRSEFETAQFDTSPRHSKAGMHVIQHKKGDPDDPHRVPGGGGGVCQVVLPEVTEAVLVPSLAGCAAAKVNIYQKVQDKQTLVGSAVIHSEGDVPRTIDAANELNAWIKQTAVDETFSVKILVIFNGKHRKEPIHSTIMGMVVKDIKAPHECREESIKSEVDFLDVDMTGDEQAILDRYPLVKPASEEVTAYRRGKFIAFKISTQNAVGEYEFNNTWLVRWGQTTSIDEVDKLIAEAKKKSDAVRLKKEQKKNEGGCFLTSACVGFAGLNDDCHELMVLRNFRDSYMLSMENGPALIEEYYAIAPGIVERIDHREDKQKIYEKIWAVVRICVAEIENLQPASAFERYRSMVLQLNQKGSEYWG</sequence>
<evidence type="ECO:0000313" key="2">
    <source>
        <dbReference type="EMBL" id="NRQ41815.1"/>
    </source>
</evidence>
<dbReference type="RefSeq" id="WP_173500061.1">
    <property type="nucleotide sequence ID" value="NZ_JABSOD010000003.1"/>
</dbReference>
<dbReference type="NCBIfam" id="NF041770">
    <property type="entry name" value="CFI_box_CTERM"/>
    <property type="match status" value="1"/>
</dbReference>
<accession>A0A7Y5ANV4</accession>
<gene>
    <name evidence="2" type="ORF">HRH59_04415</name>
</gene>
<feature type="region of interest" description="Disordered" evidence="1">
    <location>
        <begin position="1"/>
        <end position="21"/>
    </location>
</feature>
<dbReference type="AlphaFoldDB" id="A0A7Y5ANV4"/>
<reference evidence="2 3" key="1">
    <citation type="submission" date="2020-06" db="EMBL/GenBank/DDBJ databases">
        <title>Rheinheimera sp. nov., a marine bacterium isolated from coastal.</title>
        <authorList>
            <person name="Yu Q."/>
            <person name="Qi Y."/>
            <person name="Pu J."/>
        </authorList>
    </citation>
    <scope>NUCLEOTIDE SEQUENCE [LARGE SCALE GENOMIC DNA]</scope>
    <source>
        <strain evidence="2 3">YQF-2</strain>
    </source>
</reference>
<feature type="compositionally biased region" description="Basic and acidic residues" evidence="1">
    <location>
        <begin position="87"/>
        <end position="96"/>
    </location>
</feature>
<dbReference type="Proteomes" id="UP000523161">
    <property type="component" value="Unassembled WGS sequence"/>
</dbReference>
<organism evidence="2 3">
    <name type="scientific">Rheinheimera lutimaris</name>
    <dbReference type="NCBI Taxonomy" id="2740584"/>
    <lineage>
        <taxon>Bacteria</taxon>
        <taxon>Pseudomonadati</taxon>
        <taxon>Pseudomonadota</taxon>
        <taxon>Gammaproteobacteria</taxon>
        <taxon>Chromatiales</taxon>
        <taxon>Chromatiaceae</taxon>
        <taxon>Rheinheimera</taxon>
    </lineage>
</organism>
<dbReference type="EMBL" id="JABSOD010000003">
    <property type="protein sequence ID" value="NRQ41815.1"/>
    <property type="molecule type" value="Genomic_DNA"/>
</dbReference>